<dbReference type="GO" id="GO:0003677">
    <property type="term" value="F:DNA binding"/>
    <property type="evidence" value="ECO:0007669"/>
    <property type="project" value="UniProtKB-KW"/>
</dbReference>
<dbReference type="OrthoDB" id="9785138at2"/>
<keyword evidence="1" id="KW-0238">DNA-binding</keyword>
<dbReference type="PANTHER" id="PTHR46797:SF1">
    <property type="entry name" value="METHYLPHOSPHONATE SYNTHASE"/>
    <property type="match status" value="1"/>
</dbReference>
<feature type="domain" description="HTH cro/C1-type" evidence="2">
    <location>
        <begin position="25"/>
        <end position="79"/>
    </location>
</feature>
<dbReference type="PROSITE" id="PS50943">
    <property type="entry name" value="HTH_CROC1"/>
    <property type="match status" value="1"/>
</dbReference>
<dbReference type="InterPro" id="IPR001387">
    <property type="entry name" value="Cro/C1-type_HTH"/>
</dbReference>
<gene>
    <name evidence="3" type="primary">immR_3</name>
    <name evidence="3" type="ORF">NCTC11087_01239</name>
</gene>
<sequence>MFSFATYKNVCYYINGDMMKFGEKIKELRVSKKMTQKELAEKANVGMSTIKQYELGYRKPKIENLEKIAEALGVSVFEFYSDSIKDFKIALSSKLEKSELDKLASYLYVELGMEIVPINKNKYMIKFDELDSSIEQFKAPKEPILVSENYLLDLKSKINDCLLQEIKSLINSTEALNKILNNPNFDFLNSKFDKHLDEESKKKIGDFLDWYMDKYWKGIYKD</sequence>
<dbReference type="SUPFAM" id="SSF47413">
    <property type="entry name" value="lambda repressor-like DNA-binding domains"/>
    <property type="match status" value="1"/>
</dbReference>
<dbReference type="Proteomes" id="UP000255523">
    <property type="component" value="Unassembled WGS sequence"/>
</dbReference>
<evidence type="ECO:0000256" key="1">
    <source>
        <dbReference type="ARBA" id="ARBA00023125"/>
    </source>
</evidence>
<protein>
    <submittedName>
        <fullName evidence="3">Phage repressor protein</fullName>
    </submittedName>
</protein>
<dbReference type="PANTHER" id="PTHR46797">
    <property type="entry name" value="HTH-TYPE TRANSCRIPTIONAL REGULATOR"/>
    <property type="match status" value="1"/>
</dbReference>
<dbReference type="AlphaFoldDB" id="A0A380LKH4"/>
<dbReference type="SMART" id="SM00530">
    <property type="entry name" value="HTH_XRE"/>
    <property type="match status" value="1"/>
</dbReference>
<proteinExistence type="predicted"/>
<organism evidence="3 4">
    <name type="scientific">Faecalicoccus pleomorphus</name>
    <dbReference type="NCBI Taxonomy" id="1323"/>
    <lineage>
        <taxon>Bacteria</taxon>
        <taxon>Bacillati</taxon>
        <taxon>Bacillota</taxon>
        <taxon>Erysipelotrichia</taxon>
        <taxon>Erysipelotrichales</taxon>
        <taxon>Erysipelotrichaceae</taxon>
        <taxon>Faecalicoccus</taxon>
    </lineage>
</organism>
<evidence type="ECO:0000313" key="3">
    <source>
        <dbReference type="EMBL" id="SUO04329.1"/>
    </source>
</evidence>
<dbReference type="GO" id="GO:0003700">
    <property type="term" value="F:DNA-binding transcription factor activity"/>
    <property type="evidence" value="ECO:0007669"/>
    <property type="project" value="TreeGrafter"/>
</dbReference>
<evidence type="ECO:0000313" key="4">
    <source>
        <dbReference type="Proteomes" id="UP000255523"/>
    </source>
</evidence>
<evidence type="ECO:0000259" key="2">
    <source>
        <dbReference type="PROSITE" id="PS50943"/>
    </source>
</evidence>
<dbReference type="InterPro" id="IPR010982">
    <property type="entry name" value="Lambda_DNA-bd_dom_sf"/>
</dbReference>
<keyword evidence="4" id="KW-1185">Reference proteome</keyword>
<reference evidence="3 4" key="1">
    <citation type="submission" date="2018-06" db="EMBL/GenBank/DDBJ databases">
        <authorList>
            <consortium name="Pathogen Informatics"/>
            <person name="Doyle S."/>
        </authorList>
    </citation>
    <scope>NUCLEOTIDE SEQUENCE [LARGE SCALE GENOMIC DNA]</scope>
    <source>
        <strain evidence="3 4">NCTC11087</strain>
    </source>
</reference>
<dbReference type="EMBL" id="UHFX01000003">
    <property type="protein sequence ID" value="SUO04329.1"/>
    <property type="molecule type" value="Genomic_DNA"/>
</dbReference>
<dbReference type="Pfam" id="PF01381">
    <property type="entry name" value="HTH_3"/>
    <property type="match status" value="1"/>
</dbReference>
<dbReference type="RefSeq" id="WP_037614312.1">
    <property type="nucleotide sequence ID" value="NZ_UHFX01000003.1"/>
</dbReference>
<name>A0A380LKH4_9FIRM</name>
<accession>A0A380LKH4</accession>
<dbReference type="CDD" id="cd00093">
    <property type="entry name" value="HTH_XRE"/>
    <property type="match status" value="1"/>
</dbReference>
<dbReference type="Gene3D" id="1.10.260.40">
    <property type="entry name" value="lambda repressor-like DNA-binding domains"/>
    <property type="match status" value="1"/>
</dbReference>
<dbReference type="InterPro" id="IPR050807">
    <property type="entry name" value="TransReg_Diox_bact_type"/>
</dbReference>
<dbReference type="GeneID" id="77462202"/>
<dbReference type="GO" id="GO:0005829">
    <property type="term" value="C:cytosol"/>
    <property type="evidence" value="ECO:0007669"/>
    <property type="project" value="TreeGrafter"/>
</dbReference>